<reference evidence="1 2" key="1">
    <citation type="submission" date="2015-12" db="EMBL/GenBank/DDBJ databases">
        <title>Draft genome sequence of the thermoanaerobe Thermotalea metallivorans, an isolate from the runoff channel of the Great Artesian Basin, Australia.</title>
        <authorList>
            <person name="Patel B.K."/>
        </authorList>
    </citation>
    <scope>NUCLEOTIDE SEQUENCE [LARGE SCALE GENOMIC DNA]</scope>
    <source>
        <strain evidence="1 2">B2-1</strain>
    </source>
</reference>
<evidence type="ECO:0000313" key="1">
    <source>
        <dbReference type="EMBL" id="KXG75044.1"/>
    </source>
</evidence>
<name>A0A140L3B9_9FIRM</name>
<comment type="caution">
    <text evidence="1">The sequence shown here is derived from an EMBL/GenBank/DDBJ whole genome shotgun (WGS) entry which is preliminary data.</text>
</comment>
<keyword evidence="2" id="KW-1185">Reference proteome</keyword>
<dbReference type="Proteomes" id="UP000070456">
    <property type="component" value="Unassembled WGS sequence"/>
</dbReference>
<gene>
    <name evidence="1" type="ORF">AN619_20140</name>
</gene>
<protein>
    <submittedName>
        <fullName evidence="1">Uncharacterized protein</fullName>
    </submittedName>
</protein>
<dbReference type="EMBL" id="LOEE01000042">
    <property type="protein sequence ID" value="KXG75044.1"/>
    <property type="molecule type" value="Genomic_DNA"/>
</dbReference>
<organism evidence="1 2">
    <name type="scientific">Thermotalea metallivorans</name>
    <dbReference type="NCBI Taxonomy" id="520762"/>
    <lineage>
        <taxon>Bacteria</taxon>
        <taxon>Bacillati</taxon>
        <taxon>Bacillota</taxon>
        <taxon>Clostridia</taxon>
        <taxon>Peptostreptococcales</taxon>
        <taxon>Thermotaleaceae</taxon>
        <taxon>Thermotalea</taxon>
    </lineage>
</organism>
<dbReference type="OrthoDB" id="9942741at2"/>
<dbReference type="AlphaFoldDB" id="A0A140L3B9"/>
<proteinExistence type="predicted"/>
<dbReference type="RefSeq" id="WP_068556555.1">
    <property type="nucleotide sequence ID" value="NZ_LOEE01000042.1"/>
</dbReference>
<sequence>MSDQSQYIYRIQLPAATSKDVVEWFEMMNANERLSDELIYLVHNSLKKENLFVKSDLQHEKTEEIQDNSSQSLCNQEDFFHNLYNWQDSNNHLFQEDNTHEEKKTKKKMLSI</sequence>
<accession>A0A140L3B9</accession>
<evidence type="ECO:0000313" key="2">
    <source>
        <dbReference type="Proteomes" id="UP000070456"/>
    </source>
</evidence>